<dbReference type="PANTHER" id="PTHR21666:SF270">
    <property type="entry name" value="MUREIN HYDROLASE ACTIVATOR ENVC"/>
    <property type="match status" value="1"/>
</dbReference>
<keyword evidence="3" id="KW-1185">Reference proteome</keyword>
<dbReference type="OrthoDB" id="9809488at2"/>
<organism evidence="2 3">
    <name type="scientific">Fodinibius salipaludis</name>
    <dbReference type="NCBI Taxonomy" id="2032627"/>
    <lineage>
        <taxon>Bacteria</taxon>
        <taxon>Pseudomonadati</taxon>
        <taxon>Balneolota</taxon>
        <taxon>Balneolia</taxon>
        <taxon>Balneolales</taxon>
        <taxon>Balneolaceae</taxon>
        <taxon>Fodinibius</taxon>
    </lineage>
</organism>
<dbReference type="GO" id="GO:0004222">
    <property type="term" value="F:metalloendopeptidase activity"/>
    <property type="evidence" value="ECO:0007669"/>
    <property type="project" value="TreeGrafter"/>
</dbReference>
<dbReference type="AlphaFoldDB" id="A0A2A2GB72"/>
<dbReference type="Pfam" id="PF01551">
    <property type="entry name" value="Peptidase_M23"/>
    <property type="match status" value="1"/>
</dbReference>
<gene>
    <name evidence="2" type="ORF">CK503_07775</name>
</gene>
<evidence type="ECO:0000313" key="2">
    <source>
        <dbReference type="EMBL" id="PAU94103.1"/>
    </source>
</evidence>
<protein>
    <recommendedName>
        <fullName evidence="1">M23ase beta-sheet core domain-containing protein</fullName>
    </recommendedName>
</protein>
<dbReference type="CDD" id="cd12797">
    <property type="entry name" value="M23_peptidase"/>
    <property type="match status" value="1"/>
</dbReference>
<dbReference type="InterPro" id="IPR011055">
    <property type="entry name" value="Dup_hybrid_motif"/>
</dbReference>
<dbReference type="Gene3D" id="2.70.70.10">
    <property type="entry name" value="Glucose Permease (Domain IIA)"/>
    <property type="match status" value="1"/>
</dbReference>
<dbReference type="PANTHER" id="PTHR21666">
    <property type="entry name" value="PEPTIDASE-RELATED"/>
    <property type="match status" value="1"/>
</dbReference>
<accession>A0A2A2GB72</accession>
<name>A0A2A2GB72_9BACT</name>
<dbReference type="InterPro" id="IPR016047">
    <property type="entry name" value="M23ase_b-sheet_dom"/>
</dbReference>
<evidence type="ECO:0000313" key="3">
    <source>
        <dbReference type="Proteomes" id="UP000218831"/>
    </source>
</evidence>
<feature type="domain" description="M23ase beta-sheet core" evidence="1">
    <location>
        <begin position="139"/>
        <end position="237"/>
    </location>
</feature>
<reference evidence="2 3" key="1">
    <citation type="submission" date="2017-08" db="EMBL/GenBank/DDBJ databases">
        <title>Aliifodinibius alkalisoli sp. nov., isolated from saline alkaline soil.</title>
        <authorList>
            <person name="Liu D."/>
            <person name="Zhang G."/>
        </authorList>
    </citation>
    <scope>NUCLEOTIDE SEQUENCE [LARGE SCALE GENOMIC DNA]</scope>
    <source>
        <strain evidence="2 3">WN023</strain>
    </source>
</reference>
<dbReference type="SUPFAM" id="SSF51261">
    <property type="entry name" value="Duplicated hybrid motif"/>
    <property type="match status" value="1"/>
</dbReference>
<dbReference type="Proteomes" id="UP000218831">
    <property type="component" value="Unassembled WGS sequence"/>
</dbReference>
<comment type="caution">
    <text evidence="2">The sequence shown here is derived from an EMBL/GenBank/DDBJ whole genome shotgun (WGS) entry which is preliminary data.</text>
</comment>
<evidence type="ECO:0000259" key="1">
    <source>
        <dbReference type="Pfam" id="PF01551"/>
    </source>
</evidence>
<dbReference type="EMBL" id="NSKE01000005">
    <property type="protein sequence ID" value="PAU94103.1"/>
    <property type="molecule type" value="Genomic_DNA"/>
</dbReference>
<sequence length="264" mass="29643">MRILSVLFTFLLIVGIGQESSAQAVFIWDDISEEDFTLWAQNNLPCPVYLKAKPDSMDIEFDRFIPKGAKDKLGQLPIDSLDSPKKFKGQLRYHLTLGNPHAIHDPSYKYLLPYPREKSHILIQGNNSTFTHNLPNSKYAFDFYMPENSLISAARGGTVGFVSQNNKRGGNNEDYLQQANKIMICHDDGTVAVYAHLRHKGTLINMGEQVYAGEIIGFSGNTGYSTTPHLHFGVLAGPKSVHVKFRELPDTLKSGFSYKQKLDF</sequence>
<proteinExistence type="predicted"/>
<dbReference type="RefSeq" id="WP_095606234.1">
    <property type="nucleotide sequence ID" value="NZ_NSKE01000005.1"/>
</dbReference>
<dbReference type="InterPro" id="IPR050570">
    <property type="entry name" value="Cell_wall_metabolism_enzyme"/>
</dbReference>